<evidence type="ECO:0000256" key="2">
    <source>
        <dbReference type="RuleBase" id="RU003707"/>
    </source>
</evidence>
<dbReference type="InterPro" id="IPR001753">
    <property type="entry name" value="Enoyl-CoA_hydra/iso"/>
</dbReference>
<dbReference type="Gene3D" id="3.90.226.10">
    <property type="entry name" value="2-enoyl-CoA Hydratase, Chain A, domain 1"/>
    <property type="match status" value="1"/>
</dbReference>
<name>A0A4S4NRS1_9BACT</name>
<dbReference type="PANTHER" id="PTHR43149:SF1">
    <property type="entry name" value="DELTA(3,5)-DELTA(2,4)-DIENOYL-COA ISOMERASE, MITOCHONDRIAL"/>
    <property type="match status" value="1"/>
</dbReference>
<dbReference type="InterPro" id="IPR045002">
    <property type="entry name" value="Ech1-like"/>
</dbReference>
<keyword evidence="4" id="KW-1185">Reference proteome</keyword>
<evidence type="ECO:0000313" key="4">
    <source>
        <dbReference type="Proteomes" id="UP000308528"/>
    </source>
</evidence>
<dbReference type="GO" id="GO:0051750">
    <property type="term" value="F:delta(3,5)-delta(2,4)-dienoyl-CoA isomerase activity"/>
    <property type="evidence" value="ECO:0007669"/>
    <property type="project" value="TreeGrafter"/>
</dbReference>
<dbReference type="PANTHER" id="PTHR43149">
    <property type="entry name" value="ENOYL-COA HYDRATASE"/>
    <property type="match status" value="1"/>
</dbReference>
<dbReference type="OrthoDB" id="9775794at2"/>
<reference evidence="3 4" key="1">
    <citation type="submission" date="2019-04" db="EMBL/GenBank/DDBJ databases">
        <title>Lewinella litorea sp. nov., isolated from a marine sand.</title>
        <authorList>
            <person name="Yoon J.-H."/>
        </authorList>
    </citation>
    <scope>NUCLEOTIDE SEQUENCE [LARGE SCALE GENOMIC DNA]</scope>
    <source>
        <strain evidence="3 4">HSMS-39</strain>
    </source>
</reference>
<dbReference type="CDD" id="cd06558">
    <property type="entry name" value="crotonase-like"/>
    <property type="match status" value="1"/>
</dbReference>
<dbReference type="InterPro" id="IPR018376">
    <property type="entry name" value="Enoyl-CoA_hyd/isom_CS"/>
</dbReference>
<organism evidence="3 4">
    <name type="scientific">Neolewinella litorea</name>
    <dbReference type="NCBI Taxonomy" id="2562452"/>
    <lineage>
        <taxon>Bacteria</taxon>
        <taxon>Pseudomonadati</taxon>
        <taxon>Bacteroidota</taxon>
        <taxon>Saprospiria</taxon>
        <taxon>Saprospirales</taxon>
        <taxon>Lewinellaceae</taxon>
        <taxon>Neolewinella</taxon>
    </lineage>
</organism>
<evidence type="ECO:0000313" key="3">
    <source>
        <dbReference type="EMBL" id="THH41078.1"/>
    </source>
</evidence>
<protein>
    <submittedName>
        <fullName evidence="3">Enoyl-CoA hydratase</fullName>
    </submittedName>
</protein>
<dbReference type="RefSeq" id="WP_136455904.1">
    <property type="nucleotide sequence ID" value="NZ_SRSF01000001.1"/>
</dbReference>
<sequence>MEYRVTDGVARLTFNRPERANALDEDAWQAMKDAFERASADNEVRVVVLEGTGKHFCAGMDLSVLQNLQTKFTGPRERVREGVLAFITDLQACITAIERCDKPVIAAVHGACVGAGVDIITACDIRYCLKDASFSIKEIDLGIVADLGTLQRMPALVNPGVVAELAFTGRTFDGKEAARIGLVNEALANAGQLQYRVGTVADAIAAKPPRIVAGIKRTLLQQRGRRVSEGLSYVASLSAGLIAGMPFGSDGESS</sequence>
<dbReference type="EMBL" id="SRSF01000001">
    <property type="protein sequence ID" value="THH41078.1"/>
    <property type="molecule type" value="Genomic_DNA"/>
</dbReference>
<dbReference type="Proteomes" id="UP000308528">
    <property type="component" value="Unassembled WGS sequence"/>
</dbReference>
<evidence type="ECO:0000256" key="1">
    <source>
        <dbReference type="ARBA" id="ARBA00005254"/>
    </source>
</evidence>
<dbReference type="Pfam" id="PF00378">
    <property type="entry name" value="ECH_1"/>
    <property type="match status" value="1"/>
</dbReference>
<dbReference type="SUPFAM" id="SSF52096">
    <property type="entry name" value="ClpP/crotonase"/>
    <property type="match status" value="1"/>
</dbReference>
<proteinExistence type="inferred from homology"/>
<accession>A0A4S4NRS1</accession>
<dbReference type="InterPro" id="IPR029045">
    <property type="entry name" value="ClpP/crotonase-like_dom_sf"/>
</dbReference>
<comment type="similarity">
    <text evidence="1 2">Belongs to the enoyl-CoA hydratase/isomerase family.</text>
</comment>
<gene>
    <name evidence="3" type="ORF">E4021_00345</name>
</gene>
<dbReference type="PROSITE" id="PS00166">
    <property type="entry name" value="ENOYL_COA_HYDRATASE"/>
    <property type="match status" value="1"/>
</dbReference>
<dbReference type="AlphaFoldDB" id="A0A4S4NRS1"/>
<comment type="caution">
    <text evidence="3">The sequence shown here is derived from an EMBL/GenBank/DDBJ whole genome shotgun (WGS) entry which is preliminary data.</text>
</comment>